<keyword evidence="6" id="KW-0223">Dioxygenase</keyword>
<dbReference type="GO" id="GO:0051213">
    <property type="term" value="F:dioxygenase activity"/>
    <property type="evidence" value="ECO:0007669"/>
    <property type="project" value="UniProtKB-KW"/>
</dbReference>
<dbReference type="EMBL" id="OCNE01000001">
    <property type="protein sequence ID" value="SOD59527.1"/>
    <property type="molecule type" value="Genomic_DNA"/>
</dbReference>
<organism evidence="6 7">
    <name type="scientific">Streptomyces zhaozhouensis</name>
    <dbReference type="NCBI Taxonomy" id="1300267"/>
    <lineage>
        <taxon>Bacteria</taxon>
        <taxon>Bacillati</taxon>
        <taxon>Actinomycetota</taxon>
        <taxon>Actinomycetes</taxon>
        <taxon>Kitasatosporales</taxon>
        <taxon>Streptomycetaceae</taxon>
        <taxon>Streptomyces</taxon>
    </lineage>
</organism>
<accession>A0A286DLB9</accession>
<proteinExistence type="predicted"/>
<reference evidence="6 7" key="1">
    <citation type="submission" date="2017-09" db="EMBL/GenBank/DDBJ databases">
        <authorList>
            <person name="Ehlers B."/>
            <person name="Leendertz F.H."/>
        </authorList>
    </citation>
    <scope>NUCLEOTIDE SEQUENCE [LARGE SCALE GENOMIC DNA]</scope>
    <source>
        <strain evidence="6 7">CGMCC 4.7095</strain>
    </source>
</reference>
<evidence type="ECO:0000256" key="2">
    <source>
        <dbReference type="ARBA" id="ARBA00023002"/>
    </source>
</evidence>
<evidence type="ECO:0000256" key="3">
    <source>
        <dbReference type="ARBA" id="ARBA00023004"/>
    </source>
</evidence>
<comment type="cofactor">
    <cofactor evidence="1">
        <name>Fe(2+)</name>
        <dbReference type="ChEBI" id="CHEBI:29033"/>
    </cofactor>
</comment>
<dbReference type="GO" id="GO:0017000">
    <property type="term" value="P:antibiotic biosynthetic process"/>
    <property type="evidence" value="ECO:0007669"/>
    <property type="project" value="UniProtKB-KW"/>
</dbReference>
<evidence type="ECO:0000313" key="7">
    <source>
        <dbReference type="Proteomes" id="UP000219072"/>
    </source>
</evidence>
<evidence type="ECO:0000256" key="1">
    <source>
        <dbReference type="ARBA" id="ARBA00001954"/>
    </source>
</evidence>
<dbReference type="InterPro" id="IPR050411">
    <property type="entry name" value="AlphaKG_dependent_hydroxylases"/>
</dbReference>
<dbReference type="InterPro" id="IPR003819">
    <property type="entry name" value="TauD/TfdA-like"/>
</dbReference>
<keyword evidence="2" id="KW-0560">Oxidoreductase</keyword>
<evidence type="ECO:0000256" key="4">
    <source>
        <dbReference type="ARBA" id="ARBA00023194"/>
    </source>
</evidence>
<dbReference type="InterPro" id="IPR042098">
    <property type="entry name" value="TauD-like_sf"/>
</dbReference>
<sequence length="328" mass="36721">MSEVNVHIQPIETTDRCGVVLAADERVPLSGWLDSGAGTVEKLVHEHGAVVLRNFATEGDDDIRAIVTRLSGPPLDYTERSSPRSEVSSGIYTSTDYPSEKRIFLHNEQSYNLRFPERLYFHCVTAAEEGGATILADSRRVHERLTPQLRARFADGYRLVRNYRPHVGLSWQEVFQTTDRDEVARYCAANDIDVEWLGDDELRTSQLRPVVARHPATGARCWFNHLTFFHVSSLGEELARMLVDAYGEDGLPTNTYHADGSSIAPELTDQLRDAYERECVSPSWEEGDLMIVDNLLASHGRAPYRGARRIVVSMAGAVTWSQVATTVS</sequence>
<protein>
    <submittedName>
        <fullName evidence="6">Taurine dioxygenase, alpha-ketoglutarate-dependent</fullName>
    </submittedName>
</protein>
<dbReference type="SUPFAM" id="SSF51197">
    <property type="entry name" value="Clavaminate synthase-like"/>
    <property type="match status" value="1"/>
</dbReference>
<gene>
    <name evidence="6" type="ORF">SAMN06297387_101648</name>
</gene>
<name>A0A286DLB9_9ACTN</name>
<feature type="domain" description="TauD/TfdA-like" evidence="5">
    <location>
        <begin position="24"/>
        <end position="312"/>
    </location>
</feature>
<dbReference type="OrthoDB" id="9769888at2"/>
<dbReference type="PANTHER" id="PTHR10696:SF56">
    <property type="entry name" value="TAUD_TFDA-LIKE DOMAIN-CONTAINING PROTEIN"/>
    <property type="match status" value="1"/>
</dbReference>
<dbReference type="AlphaFoldDB" id="A0A286DLB9"/>
<evidence type="ECO:0000313" key="6">
    <source>
        <dbReference type="EMBL" id="SOD59527.1"/>
    </source>
</evidence>
<dbReference type="PANTHER" id="PTHR10696">
    <property type="entry name" value="GAMMA-BUTYROBETAINE HYDROXYLASE-RELATED"/>
    <property type="match status" value="1"/>
</dbReference>
<evidence type="ECO:0000259" key="5">
    <source>
        <dbReference type="Pfam" id="PF02668"/>
    </source>
</evidence>
<dbReference type="Gene3D" id="3.60.130.10">
    <property type="entry name" value="Clavaminate synthase-like"/>
    <property type="match status" value="1"/>
</dbReference>
<keyword evidence="7" id="KW-1185">Reference proteome</keyword>
<dbReference type="Proteomes" id="UP000219072">
    <property type="component" value="Unassembled WGS sequence"/>
</dbReference>
<dbReference type="Pfam" id="PF02668">
    <property type="entry name" value="TauD"/>
    <property type="match status" value="1"/>
</dbReference>
<keyword evidence="3" id="KW-0408">Iron</keyword>
<dbReference type="RefSeq" id="WP_097229365.1">
    <property type="nucleotide sequence ID" value="NZ_OCNE01000001.1"/>
</dbReference>
<keyword evidence="4" id="KW-0045">Antibiotic biosynthesis</keyword>